<feature type="transmembrane region" description="Helical" evidence="1">
    <location>
        <begin position="75"/>
        <end position="98"/>
    </location>
</feature>
<keyword evidence="3" id="KW-1185">Reference proteome</keyword>
<protein>
    <submittedName>
        <fullName evidence="2">Membrane protein</fullName>
    </submittedName>
</protein>
<dbReference type="EMBL" id="JAVDVX010000006">
    <property type="protein sequence ID" value="MDR7091282.1"/>
    <property type="molecule type" value="Genomic_DNA"/>
</dbReference>
<sequence>MSGLVTNWLMAFLHHLAAFALFTALAYEFILLRQPFSLQTAQSLLKTDQIYGISAVTILVIGFGRALHFEKGDAYYFHSLPFIVKISLFALVGILSIYPTVKFLSWRSSLKQQQLPQVSATTLNIIRRLIHLELAAVIAIMLCAALMAKGIGYFG</sequence>
<evidence type="ECO:0000256" key="1">
    <source>
        <dbReference type="SAM" id="Phobius"/>
    </source>
</evidence>
<dbReference type="Pfam" id="PF09980">
    <property type="entry name" value="DUF2214"/>
    <property type="match status" value="1"/>
</dbReference>
<dbReference type="InterPro" id="IPR018706">
    <property type="entry name" value="DUF2214_membrane"/>
</dbReference>
<keyword evidence="1" id="KW-0812">Transmembrane</keyword>
<feature type="transmembrane region" description="Helical" evidence="1">
    <location>
        <begin position="134"/>
        <end position="154"/>
    </location>
</feature>
<comment type="caution">
    <text evidence="2">The sequence shown here is derived from an EMBL/GenBank/DDBJ whole genome shotgun (WGS) entry which is preliminary data.</text>
</comment>
<dbReference type="RefSeq" id="WP_310074449.1">
    <property type="nucleotide sequence ID" value="NZ_JAVDVX010000006.1"/>
</dbReference>
<dbReference type="Proteomes" id="UP001253595">
    <property type="component" value="Unassembled WGS sequence"/>
</dbReference>
<evidence type="ECO:0000313" key="2">
    <source>
        <dbReference type="EMBL" id="MDR7091282.1"/>
    </source>
</evidence>
<keyword evidence="1" id="KW-1133">Transmembrane helix</keyword>
<accession>A0ABU1V1N3</accession>
<keyword evidence="1" id="KW-0472">Membrane</keyword>
<gene>
    <name evidence="2" type="ORF">J2X05_003317</name>
</gene>
<feature type="transmembrane region" description="Helical" evidence="1">
    <location>
        <begin position="50"/>
        <end position="69"/>
    </location>
</feature>
<proteinExistence type="predicted"/>
<name>A0ABU1V1N3_9GAMM</name>
<feature type="transmembrane region" description="Helical" evidence="1">
    <location>
        <begin position="12"/>
        <end position="30"/>
    </location>
</feature>
<evidence type="ECO:0000313" key="3">
    <source>
        <dbReference type="Proteomes" id="UP001253595"/>
    </source>
</evidence>
<reference evidence="2 3" key="1">
    <citation type="submission" date="2023-07" db="EMBL/GenBank/DDBJ databases">
        <title>Sorghum-associated microbial communities from plants grown in Nebraska, USA.</title>
        <authorList>
            <person name="Schachtman D."/>
        </authorList>
    </citation>
    <scope>NUCLEOTIDE SEQUENCE [LARGE SCALE GENOMIC DNA]</scope>
    <source>
        <strain evidence="2 3">BE190</strain>
    </source>
</reference>
<organism evidence="2 3">
    <name type="scientific">Cellvibrio fibrivorans</name>
    <dbReference type="NCBI Taxonomy" id="126350"/>
    <lineage>
        <taxon>Bacteria</taxon>
        <taxon>Pseudomonadati</taxon>
        <taxon>Pseudomonadota</taxon>
        <taxon>Gammaproteobacteria</taxon>
        <taxon>Cellvibrionales</taxon>
        <taxon>Cellvibrionaceae</taxon>
        <taxon>Cellvibrio</taxon>
    </lineage>
</organism>